<name>A0AAV7DYD9_ARIFI</name>
<feature type="compositionally biased region" description="Pro residues" evidence="1">
    <location>
        <begin position="43"/>
        <end position="52"/>
    </location>
</feature>
<accession>A0AAV7DYD9</accession>
<gene>
    <name evidence="2" type="ORF">H6P81_020806</name>
</gene>
<comment type="caution">
    <text evidence="2">The sequence shown here is derived from an EMBL/GenBank/DDBJ whole genome shotgun (WGS) entry which is preliminary data.</text>
</comment>
<dbReference type="PANTHER" id="PTHR33696:SF3">
    <property type="entry name" value="FLZ-TYPE DOMAIN-CONTAINING PROTEIN"/>
    <property type="match status" value="1"/>
</dbReference>
<evidence type="ECO:0000256" key="1">
    <source>
        <dbReference type="SAM" id="MobiDB-lite"/>
    </source>
</evidence>
<dbReference type="EMBL" id="JAINDJ010000008">
    <property type="protein sequence ID" value="KAG9440641.1"/>
    <property type="molecule type" value="Genomic_DNA"/>
</dbReference>
<evidence type="ECO:0000313" key="2">
    <source>
        <dbReference type="EMBL" id="KAG9440641.1"/>
    </source>
</evidence>
<organism evidence="2 3">
    <name type="scientific">Aristolochia fimbriata</name>
    <name type="common">White veined hardy Dutchman's pipe vine</name>
    <dbReference type="NCBI Taxonomy" id="158543"/>
    <lineage>
        <taxon>Eukaryota</taxon>
        <taxon>Viridiplantae</taxon>
        <taxon>Streptophyta</taxon>
        <taxon>Embryophyta</taxon>
        <taxon>Tracheophyta</taxon>
        <taxon>Spermatophyta</taxon>
        <taxon>Magnoliopsida</taxon>
        <taxon>Magnoliidae</taxon>
        <taxon>Piperales</taxon>
        <taxon>Aristolochiaceae</taxon>
        <taxon>Aristolochia</taxon>
    </lineage>
</organism>
<proteinExistence type="predicted"/>
<dbReference type="Proteomes" id="UP000825729">
    <property type="component" value="Unassembled WGS sequence"/>
</dbReference>
<evidence type="ECO:0000313" key="3">
    <source>
        <dbReference type="Proteomes" id="UP000825729"/>
    </source>
</evidence>
<sequence length="139" mass="15586">MEMSLTRVHSCEEMILKLLPGPAAAAQGKTETTQKGYVEELKIPPPPCPFPAPERSLSRRRRRREDPFLAAYMECTRAEDKLGRNGNRSKKGLLLRGVLMGLCSSKRSCEVTEDNLRRSVSRSSLLSTATKEDDEFAMN</sequence>
<keyword evidence="3" id="KW-1185">Reference proteome</keyword>
<dbReference type="PANTHER" id="PTHR33696">
    <property type="entry name" value="T22J18.15-RELATED"/>
    <property type="match status" value="1"/>
</dbReference>
<reference evidence="2 3" key="1">
    <citation type="submission" date="2021-07" db="EMBL/GenBank/DDBJ databases">
        <title>The Aristolochia fimbriata genome: insights into angiosperm evolution, floral development and chemical biosynthesis.</title>
        <authorList>
            <person name="Jiao Y."/>
        </authorList>
    </citation>
    <scope>NUCLEOTIDE SEQUENCE [LARGE SCALE GENOMIC DNA]</scope>
    <source>
        <strain evidence="2">IBCAS-2021</strain>
        <tissue evidence="2">Leaf</tissue>
    </source>
</reference>
<dbReference type="AlphaFoldDB" id="A0AAV7DYD9"/>
<protein>
    <submittedName>
        <fullName evidence="2">Uncharacterized protein</fullName>
    </submittedName>
</protein>
<feature type="region of interest" description="Disordered" evidence="1">
    <location>
        <begin position="23"/>
        <end position="61"/>
    </location>
</feature>